<dbReference type="Proteomes" id="UP000245911">
    <property type="component" value="Unassembled WGS sequence"/>
</dbReference>
<dbReference type="InterPro" id="IPR014710">
    <property type="entry name" value="RmlC-like_jellyroll"/>
</dbReference>
<dbReference type="InterPro" id="IPR011051">
    <property type="entry name" value="RmlC_Cupin_sf"/>
</dbReference>
<dbReference type="Gene3D" id="2.60.120.10">
    <property type="entry name" value="Jelly Rolls"/>
    <property type="match status" value="1"/>
</dbReference>
<gene>
    <name evidence="2" type="ORF">DDE20_17215</name>
</gene>
<evidence type="ECO:0000313" key="3">
    <source>
        <dbReference type="Proteomes" id="UP000245911"/>
    </source>
</evidence>
<feature type="domain" description="Cupin type-2" evidence="1">
    <location>
        <begin position="33"/>
        <end position="79"/>
    </location>
</feature>
<evidence type="ECO:0000259" key="1">
    <source>
        <dbReference type="Pfam" id="PF07883"/>
    </source>
</evidence>
<accession>A0A2T8HPX9</accession>
<dbReference type="InterPro" id="IPR013096">
    <property type="entry name" value="Cupin_2"/>
</dbReference>
<proteinExistence type="predicted"/>
<name>A0A2T8HPX9_9RHOB</name>
<reference evidence="2 3" key="1">
    <citation type="submission" date="2018-04" db="EMBL/GenBank/DDBJ databases">
        <title>Pararhodobacter oceanense sp. nov., isolated from marine intertidal sediment.</title>
        <authorList>
            <person name="Wang X.-L."/>
            <person name="Du Z.-J."/>
        </authorList>
    </citation>
    <scope>NUCLEOTIDE SEQUENCE [LARGE SCALE GENOMIC DNA]</scope>
    <source>
        <strain evidence="2 3">AM505</strain>
    </source>
</reference>
<dbReference type="Pfam" id="PF07883">
    <property type="entry name" value="Cupin_2"/>
    <property type="match status" value="1"/>
</dbReference>
<comment type="caution">
    <text evidence="2">The sequence shown here is derived from an EMBL/GenBank/DDBJ whole genome shotgun (WGS) entry which is preliminary data.</text>
</comment>
<sequence>MSDCEIYQTDMAETPFSVTGNELSVDMRWVSDPIDAHKSGEELVAVIEGAGRLTCDGEVYALSKGQGVLIPAASERAWEFEAPALLYRVALK</sequence>
<dbReference type="EMBL" id="QDKM01000012">
    <property type="protein sequence ID" value="PVH27508.1"/>
    <property type="molecule type" value="Genomic_DNA"/>
</dbReference>
<dbReference type="SUPFAM" id="SSF51182">
    <property type="entry name" value="RmlC-like cupins"/>
    <property type="match status" value="1"/>
</dbReference>
<protein>
    <recommendedName>
        <fullName evidence="1">Cupin type-2 domain-containing protein</fullName>
    </recommendedName>
</protein>
<dbReference type="OrthoDB" id="9035486at2"/>
<dbReference type="AlphaFoldDB" id="A0A2T8HPX9"/>
<dbReference type="RefSeq" id="WP_116559771.1">
    <property type="nucleotide sequence ID" value="NZ_QDKM01000012.1"/>
</dbReference>
<keyword evidence="3" id="KW-1185">Reference proteome</keyword>
<organism evidence="2 3">
    <name type="scientific">Pararhodobacter oceanensis</name>
    <dbReference type="NCBI Taxonomy" id="2172121"/>
    <lineage>
        <taxon>Bacteria</taxon>
        <taxon>Pseudomonadati</taxon>
        <taxon>Pseudomonadota</taxon>
        <taxon>Alphaproteobacteria</taxon>
        <taxon>Rhodobacterales</taxon>
        <taxon>Paracoccaceae</taxon>
        <taxon>Pararhodobacter</taxon>
    </lineage>
</organism>
<evidence type="ECO:0000313" key="2">
    <source>
        <dbReference type="EMBL" id="PVH27508.1"/>
    </source>
</evidence>